<dbReference type="PANTHER" id="PTHR36978">
    <property type="entry name" value="P-LOOP CONTAINING NUCLEOTIDE TRIPHOSPHATE HYDROLASE"/>
    <property type="match status" value="1"/>
</dbReference>
<dbReference type="AlphaFoldDB" id="A0ABD3Q7S9"/>
<keyword evidence="3" id="KW-1185">Reference proteome</keyword>
<reference evidence="2 3" key="1">
    <citation type="submission" date="2024-10" db="EMBL/GenBank/DDBJ databases">
        <title>Updated reference genomes for cyclostephanoid diatoms.</title>
        <authorList>
            <person name="Roberts W.R."/>
            <person name="Alverson A.J."/>
        </authorList>
    </citation>
    <scope>NUCLEOTIDE SEQUENCE [LARGE SCALE GENOMIC DNA]</scope>
    <source>
        <strain evidence="2 3">AJA010-31</strain>
    </source>
</reference>
<proteinExistence type="predicted"/>
<sequence length="369" mass="42146">MPKSQHLITIAFAAGVLLTDQFHRLASLSSPTLQRTQSTDFEFLPLELIRALNTTNHAITSDDDEYSTEEEDDTEEDEYESNDEDETPTKKSFKTKHKKFPWSLPNISPHHTPKSSKQFMSELNTIKRAHNITLPWEHSSPLPHPIVSYNLPKSATLTTKEYFACGGIVSSHTFVPFSQIRIGDCMRDNFVRGFDPFNGCNVHPKLNRTIEFYSDVGIQIGTKGRACWYNSLNDGGLEHVARYYPNMTIFMVPRNATAWVRSVSQWGGGRLFSGWKKRCGFKGSIGDYSDADWESFYHAHTEKIRQFALKNLHITYVEVELETEDSAEMMEYYTGIDRSCLQHCFPGKPKDPNVDMKTYQKCKPVNATS</sequence>
<accession>A0ABD3Q7S9</accession>
<comment type="caution">
    <text evidence="2">The sequence shown here is derived from an EMBL/GenBank/DDBJ whole genome shotgun (WGS) entry which is preliminary data.</text>
</comment>
<dbReference type="Proteomes" id="UP001530400">
    <property type="component" value="Unassembled WGS sequence"/>
</dbReference>
<feature type="region of interest" description="Disordered" evidence="1">
    <location>
        <begin position="57"/>
        <end position="96"/>
    </location>
</feature>
<protein>
    <submittedName>
        <fullName evidence="2">Uncharacterized protein</fullName>
    </submittedName>
</protein>
<name>A0ABD3Q7S9_9STRA</name>
<gene>
    <name evidence="2" type="ORF">ACHAWO_001586</name>
</gene>
<organism evidence="2 3">
    <name type="scientific">Cyclotella atomus</name>
    <dbReference type="NCBI Taxonomy" id="382360"/>
    <lineage>
        <taxon>Eukaryota</taxon>
        <taxon>Sar</taxon>
        <taxon>Stramenopiles</taxon>
        <taxon>Ochrophyta</taxon>
        <taxon>Bacillariophyta</taxon>
        <taxon>Coscinodiscophyceae</taxon>
        <taxon>Thalassiosirophycidae</taxon>
        <taxon>Stephanodiscales</taxon>
        <taxon>Stephanodiscaceae</taxon>
        <taxon>Cyclotella</taxon>
    </lineage>
</organism>
<evidence type="ECO:0000256" key="1">
    <source>
        <dbReference type="SAM" id="MobiDB-lite"/>
    </source>
</evidence>
<evidence type="ECO:0000313" key="3">
    <source>
        <dbReference type="Proteomes" id="UP001530400"/>
    </source>
</evidence>
<dbReference type="EMBL" id="JALLPJ020000313">
    <property type="protein sequence ID" value="KAL3795591.1"/>
    <property type="molecule type" value="Genomic_DNA"/>
</dbReference>
<dbReference type="PANTHER" id="PTHR36978:SF4">
    <property type="entry name" value="P-LOOP CONTAINING NUCLEOSIDE TRIPHOSPHATE HYDROLASE PROTEIN"/>
    <property type="match status" value="1"/>
</dbReference>
<feature type="compositionally biased region" description="Acidic residues" evidence="1">
    <location>
        <begin position="61"/>
        <end position="86"/>
    </location>
</feature>
<evidence type="ECO:0000313" key="2">
    <source>
        <dbReference type="EMBL" id="KAL3795591.1"/>
    </source>
</evidence>